<evidence type="ECO:0000313" key="9">
    <source>
        <dbReference type="EMBL" id="TKV61286.1"/>
    </source>
</evidence>
<evidence type="ECO:0000256" key="3">
    <source>
        <dbReference type="ARBA" id="ARBA00022475"/>
    </source>
</evidence>
<keyword evidence="6 7" id="KW-0472">Membrane</keyword>
<evidence type="ECO:0000256" key="4">
    <source>
        <dbReference type="ARBA" id="ARBA00022692"/>
    </source>
</evidence>
<proteinExistence type="inferred from homology"/>
<evidence type="ECO:0000256" key="1">
    <source>
        <dbReference type="ARBA" id="ARBA00004651"/>
    </source>
</evidence>
<evidence type="ECO:0000313" key="10">
    <source>
        <dbReference type="Proteomes" id="UP000306985"/>
    </source>
</evidence>
<dbReference type="GO" id="GO:0005886">
    <property type="term" value="C:plasma membrane"/>
    <property type="evidence" value="ECO:0007669"/>
    <property type="project" value="UniProtKB-SubCell"/>
</dbReference>
<keyword evidence="10" id="KW-1185">Reference proteome</keyword>
<sequence>MRLTRAHLFSVCDIAATGLFAVEGAMVAARAGLDLFGILVIAFVSSLVGGITRDLLLGDTPPASLRRATYPILALVAAVTVAIGFHVIESVPRLVLVVPDAAGLGLFAVLGVTKALDFKVIPVAAVLLGTVSAVGGGVVRDVLLDQVPGILREDIYALAAAAGAITTVLALRAGAPRGWAMTMGFAVCFALRLASVLLGWQLPRLQ</sequence>
<dbReference type="Pfam" id="PF03458">
    <property type="entry name" value="Gly_transporter"/>
    <property type="match status" value="2"/>
</dbReference>
<feature type="transmembrane region" description="Helical" evidence="7">
    <location>
        <begin position="178"/>
        <end position="200"/>
    </location>
</feature>
<keyword evidence="3" id="KW-1003">Cell membrane</keyword>
<keyword evidence="5 7" id="KW-1133">Transmembrane helix</keyword>
<dbReference type="PANTHER" id="PTHR30506:SF3">
    <property type="entry name" value="UPF0126 INNER MEMBRANE PROTEIN YADS-RELATED"/>
    <property type="match status" value="1"/>
</dbReference>
<gene>
    <name evidence="9" type="ORF">FDO65_06670</name>
</gene>
<feature type="transmembrane region" description="Helical" evidence="7">
    <location>
        <begin position="120"/>
        <end position="143"/>
    </location>
</feature>
<comment type="similarity">
    <text evidence="2">Belongs to the UPF0126 family.</text>
</comment>
<protein>
    <submittedName>
        <fullName evidence="9">Trimeric intracellular cation channel family protein</fullName>
    </submittedName>
</protein>
<feature type="domain" description="Glycine transporter" evidence="8">
    <location>
        <begin position="98"/>
        <end position="170"/>
    </location>
</feature>
<dbReference type="Proteomes" id="UP000306985">
    <property type="component" value="Unassembled WGS sequence"/>
</dbReference>
<accession>A0A4U6QMG1</accession>
<name>A0A4U6QMG1_9ACTN</name>
<organism evidence="9 10">
    <name type="scientific">Nakamurella flava</name>
    <dbReference type="NCBI Taxonomy" id="2576308"/>
    <lineage>
        <taxon>Bacteria</taxon>
        <taxon>Bacillati</taxon>
        <taxon>Actinomycetota</taxon>
        <taxon>Actinomycetes</taxon>
        <taxon>Nakamurellales</taxon>
        <taxon>Nakamurellaceae</taxon>
        <taxon>Nakamurella</taxon>
    </lineage>
</organism>
<dbReference type="AlphaFoldDB" id="A0A4U6QMG1"/>
<dbReference type="EMBL" id="SZZH01000001">
    <property type="protein sequence ID" value="TKV61286.1"/>
    <property type="molecule type" value="Genomic_DNA"/>
</dbReference>
<evidence type="ECO:0000256" key="5">
    <source>
        <dbReference type="ARBA" id="ARBA00022989"/>
    </source>
</evidence>
<feature type="transmembrane region" description="Helical" evidence="7">
    <location>
        <begin position="68"/>
        <end position="88"/>
    </location>
</feature>
<keyword evidence="4 7" id="KW-0812">Transmembrane</keyword>
<evidence type="ECO:0000256" key="6">
    <source>
        <dbReference type="ARBA" id="ARBA00023136"/>
    </source>
</evidence>
<comment type="caution">
    <text evidence="9">The sequence shown here is derived from an EMBL/GenBank/DDBJ whole genome shotgun (WGS) entry which is preliminary data.</text>
</comment>
<feature type="transmembrane region" description="Helical" evidence="7">
    <location>
        <begin position="155"/>
        <end position="171"/>
    </location>
</feature>
<feature type="transmembrane region" description="Helical" evidence="7">
    <location>
        <begin position="7"/>
        <end position="29"/>
    </location>
</feature>
<dbReference type="OrthoDB" id="9791874at2"/>
<feature type="transmembrane region" description="Helical" evidence="7">
    <location>
        <begin position="94"/>
        <end position="113"/>
    </location>
</feature>
<reference evidence="9 10" key="1">
    <citation type="submission" date="2019-05" db="EMBL/GenBank/DDBJ databases">
        <title>Nakamurella sp. N5BH11, whole genome shotgun sequence.</title>
        <authorList>
            <person name="Tuo L."/>
        </authorList>
    </citation>
    <scope>NUCLEOTIDE SEQUENCE [LARGE SCALE GENOMIC DNA]</scope>
    <source>
        <strain evidence="9 10">N5BH11</strain>
    </source>
</reference>
<dbReference type="InterPro" id="IPR005115">
    <property type="entry name" value="Gly_transporter"/>
</dbReference>
<feature type="domain" description="Glycine transporter" evidence="8">
    <location>
        <begin position="11"/>
        <end position="83"/>
    </location>
</feature>
<evidence type="ECO:0000259" key="8">
    <source>
        <dbReference type="Pfam" id="PF03458"/>
    </source>
</evidence>
<dbReference type="PANTHER" id="PTHR30506">
    <property type="entry name" value="INNER MEMBRANE PROTEIN"/>
    <property type="match status" value="1"/>
</dbReference>
<comment type="subcellular location">
    <subcellularLocation>
        <location evidence="1">Cell membrane</location>
        <topology evidence="1">Multi-pass membrane protein</topology>
    </subcellularLocation>
</comment>
<dbReference type="RefSeq" id="WP_137448590.1">
    <property type="nucleotide sequence ID" value="NZ_SZZH01000001.1"/>
</dbReference>
<feature type="transmembrane region" description="Helical" evidence="7">
    <location>
        <begin position="35"/>
        <end position="56"/>
    </location>
</feature>
<evidence type="ECO:0000256" key="2">
    <source>
        <dbReference type="ARBA" id="ARBA00008193"/>
    </source>
</evidence>
<evidence type="ECO:0000256" key="7">
    <source>
        <dbReference type="SAM" id="Phobius"/>
    </source>
</evidence>